<evidence type="ECO:0000313" key="5">
    <source>
        <dbReference type="EMBL" id="KAH1164671.1"/>
    </source>
</evidence>
<dbReference type="PANTHER" id="PTHR46708">
    <property type="entry name" value="TENASCIN"/>
    <property type="match status" value="1"/>
</dbReference>
<feature type="domain" description="Fibronectin type-III" evidence="4">
    <location>
        <begin position="43"/>
        <end position="132"/>
    </location>
</feature>
<evidence type="ECO:0000256" key="3">
    <source>
        <dbReference type="SAM" id="SignalP"/>
    </source>
</evidence>
<protein>
    <recommendedName>
        <fullName evidence="4">Fibronectin type-III domain-containing protein</fullName>
    </recommendedName>
</protein>
<feature type="region of interest" description="Disordered" evidence="2">
    <location>
        <begin position="28"/>
        <end position="49"/>
    </location>
</feature>
<sequence length="225" mass="24631">MGEPPHVARQLLLGDLATVYAAAFASLPDEDEEEEEEGAMQPKLGELSTSDVTKDSVHLSWTVQAGSFDSFLLQYRDAEGKRQALPVDGGSRTLIVSDLLPSRKYKFNFYGISGHKRLGPISTNAVTAFPEASSVTPPRLEQLLVSEVTPTSLRLRWDTPEGDFDTFLVRYRAKGRGPAQEVPVPGAQRSAMLRGLRPGAVYGLWQGEETANVHRAARTSSLGRY</sequence>
<dbReference type="InterPro" id="IPR050991">
    <property type="entry name" value="ECM_Regulatory_Proteins"/>
</dbReference>
<dbReference type="AlphaFoldDB" id="A0A9D4AQF0"/>
<dbReference type="SMART" id="SM00060">
    <property type="entry name" value="FN3"/>
    <property type="match status" value="2"/>
</dbReference>
<dbReference type="GO" id="GO:0005615">
    <property type="term" value="C:extracellular space"/>
    <property type="evidence" value="ECO:0007669"/>
    <property type="project" value="TreeGrafter"/>
</dbReference>
<dbReference type="InterPro" id="IPR013783">
    <property type="entry name" value="Ig-like_fold"/>
</dbReference>
<keyword evidence="6" id="KW-1185">Reference proteome</keyword>
<evidence type="ECO:0000259" key="4">
    <source>
        <dbReference type="PROSITE" id="PS50853"/>
    </source>
</evidence>
<dbReference type="EMBL" id="JAHDVG010000589">
    <property type="protein sequence ID" value="KAH1164671.1"/>
    <property type="molecule type" value="Genomic_DNA"/>
</dbReference>
<evidence type="ECO:0000256" key="2">
    <source>
        <dbReference type="SAM" id="MobiDB-lite"/>
    </source>
</evidence>
<dbReference type="Gene3D" id="2.60.40.10">
    <property type="entry name" value="Immunoglobulins"/>
    <property type="match status" value="2"/>
</dbReference>
<gene>
    <name evidence="5" type="ORF">KIL84_008117</name>
</gene>
<reference evidence="5" key="1">
    <citation type="submission" date="2021-09" db="EMBL/GenBank/DDBJ databases">
        <title>The genome of Mauremys mutica provides insights into the evolution of semi-aquatic lifestyle.</title>
        <authorList>
            <person name="Gong S."/>
            <person name="Gao Y."/>
        </authorList>
    </citation>
    <scope>NUCLEOTIDE SEQUENCE</scope>
    <source>
        <strain evidence="5">MM-2020</strain>
        <tissue evidence="5">Muscle</tissue>
    </source>
</reference>
<comment type="caution">
    <text evidence="5">The sequence shown here is derived from an EMBL/GenBank/DDBJ whole genome shotgun (WGS) entry which is preliminary data.</text>
</comment>
<organism evidence="5 6">
    <name type="scientific">Mauremys mutica</name>
    <name type="common">yellowpond turtle</name>
    <dbReference type="NCBI Taxonomy" id="74926"/>
    <lineage>
        <taxon>Eukaryota</taxon>
        <taxon>Metazoa</taxon>
        <taxon>Chordata</taxon>
        <taxon>Craniata</taxon>
        <taxon>Vertebrata</taxon>
        <taxon>Euteleostomi</taxon>
        <taxon>Archelosauria</taxon>
        <taxon>Testudinata</taxon>
        <taxon>Testudines</taxon>
        <taxon>Cryptodira</taxon>
        <taxon>Durocryptodira</taxon>
        <taxon>Testudinoidea</taxon>
        <taxon>Geoemydidae</taxon>
        <taxon>Geoemydinae</taxon>
        <taxon>Mauremys</taxon>
    </lineage>
</organism>
<feature type="compositionally biased region" description="Acidic residues" evidence="2">
    <location>
        <begin position="28"/>
        <end position="38"/>
    </location>
</feature>
<dbReference type="SUPFAM" id="SSF49265">
    <property type="entry name" value="Fibronectin type III"/>
    <property type="match status" value="1"/>
</dbReference>
<dbReference type="Pfam" id="PF00041">
    <property type="entry name" value="fn3"/>
    <property type="match status" value="2"/>
</dbReference>
<feature type="domain" description="Fibronectin type-III" evidence="4">
    <location>
        <begin position="137"/>
        <end position="225"/>
    </location>
</feature>
<feature type="chain" id="PRO_5039655982" description="Fibronectin type-III domain-containing protein" evidence="3">
    <location>
        <begin position="22"/>
        <end position="225"/>
    </location>
</feature>
<dbReference type="InterPro" id="IPR036116">
    <property type="entry name" value="FN3_sf"/>
</dbReference>
<keyword evidence="1" id="KW-0677">Repeat</keyword>
<dbReference type="GO" id="GO:0030155">
    <property type="term" value="P:regulation of cell adhesion"/>
    <property type="evidence" value="ECO:0007669"/>
    <property type="project" value="TreeGrafter"/>
</dbReference>
<keyword evidence="3" id="KW-0732">Signal</keyword>
<dbReference type="InterPro" id="IPR003961">
    <property type="entry name" value="FN3_dom"/>
</dbReference>
<dbReference type="PANTHER" id="PTHR46708:SF3">
    <property type="entry name" value="TENASCIN-X"/>
    <property type="match status" value="1"/>
</dbReference>
<proteinExistence type="predicted"/>
<feature type="signal peptide" evidence="3">
    <location>
        <begin position="1"/>
        <end position="21"/>
    </location>
</feature>
<name>A0A9D4AQF0_9SAUR</name>
<evidence type="ECO:0000313" key="6">
    <source>
        <dbReference type="Proteomes" id="UP000827986"/>
    </source>
</evidence>
<evidence type="ECO:0000256" key="1">
    <source>
        <dbReference type="ARBA" id="ARBA00022737"/>
    </source>
</evidence>
<dbReference type="GO" id="GO:0031175">
    <property type="term" value="P:neuron projection development"/>
    <property type="evidence" value="ECO:0007669"/>
    <property type="project" value="TreeGrafter"/>
</dbReference>
<accession>A0A9D4AQF0</accession>
<dbReference type="Proteomes" id="UP000827986">
    <property type="component" value="Unassembled WGS sequence"/>
</dbReference>
<dbReference type="PROSITE" id="PS50853">
    <property type="entry name" value="FN3"/>
    <property type="match status" value="2"/>
</dbReference>
<dbReference type="CDD" id="cd00063">
    <property type="entry name" value="FN3"/>
    <property type="match status" value="2"/>
</dbReference>